<dbReference type="InterPro" id="IPR027396">
    <property type="entry name" value="DsrEFH-like"/>
</dbReference>
<dbReference type="KEGG" id="tam:Theam_1359"/>
<organism evidence="3 4">
    <name type="scientific">Thermovibrio ammonificans (strain DSM 15698 / JCM 12110 / HB-1)</name>
    <dbReference type="NCBI Taxonomy" id="648996"/>
    <lineage>
        <taxon>Bacteria</taxon>
        <taxon>Pseudomonadati</taxon>
        <taxon>Aquificota</taxon>
        <taxon>Aquificia</taxon>
        <taxon>Desulfurobacteriales</taxon>
        <taxon>Desulfurobacteriaceae</taxon>
        <taxon>Thermovibrio</taxon>
    </lineage>
</organism>
<dbReference type="InterPro" id="IPR036868">
    <property type="entry name" value="TusA-like_sf"/>
</dbReference>
<dbReference type="PANTHER" id="PTHR33279:SF6">
    <property type="entry name" value="SULFUR CARRIER PROTEIN YEDF-RELATED"/>
    <property type="match status" value="1"/>
</dbReference>
<dbReference type="SUPFAM" id="SSF75169">
    <property type="entry name" value="DsrEFH-like"/>
    <property type="match status" value="1"/>
</dbReference>
<evidence type="ECO:0000313" key="4">
    <source>
        <dbReference type="Proteomes" id="UP000006362"/>
    </source>
</evidence>
<dbReference type="InterPro" id="IPR001455">
    <property type="entry name" value="TusA-like"/>
</dbReference>
<protein>
    <submittedName>
        <fullName evidence="3">Selenium metabolism protein YedF</fullName>
    </submittedName>
</protein>
<dbReference type="AlphaFoldDB" id="E8T3R5"/>
<proteinExistence type="inferred from homology"/>
<dbReference type="SUPFAM" id="SSF64307">
    <property type="entry name" value="SirA-like"/>
    <property type="match status" value="1"/>
</dbReference>
<keyword evidence="4" id="KW-1185">Reference proteome</keyword>
<dbReference type="CDD" id="cd03421">
    <property type="entry name" value="SirA_like_N"/>
    <property type="match status" value="1"/>
</dbReference>
<evidence type="ECO:0000259" key="2">
    <source>
        <dbReference type="Pfam" id="PF01206"/>
    </source>
</evidence>
<feature type="domain" description="UPF0033" evidence="2">
    <location>
        <begin position="3"/>
        <end position="68"/>
    </location>
</feature>
<dbReference type="Proteomes" id="UP000006362">
    <property type="component" value="Chromosome"/>
</dbReference>
<dbReference type="STRING" id="648996.Theam_1359"/>
<dbReference type="EMBL" id="CP002444">
    <property type="protein sequence ID" value="ADU97322.1"/>
    <property type="molecule type" value="Genomic_DNA"/>
</dbReference>
<dbReference type="InterPro" id="IPR019870">
    <property type="entry name" value="Se_metab_YedF"/>
</dbReference>
<dbReference type="PANTHER" id="PTHR33279">
    <property type="entry name" value="SULFUR CARRIER PROTEIN YEDF-RELATED"/>
    <property type="match status" value="1"/>
</dbReference>
<comment type="similarity">
    <text evidence="1">Belongs to the sulfur carrier protein TusA family.</text>
</comment>
<reference evidence="3" key="1">
    <citation type="submission" date="2011-01" db="EMBL/GenBank/DDBJ databases">
        <title>Complete sequence of chromosome of Thermovibrio ammonificans HB-1.</title>
        <authorList>
            <consortium name="US DOE Joint Genome Institute"/>
            <person name="Lucas S."/>
            <person name="Copeland A."/>
            <person name="Lapidus A."/>
            <person name="Cheng J.-F."/>
            <person name="Goodwin L."/>
            <person name="Pitluck S."/>
            <person name="Davenport K."/>
            <person name="Detter J.C."/>
            <person name="Han C."/>
            <person name="Tapia R."/>
            <person name="Land M."/>
            <person name="Hauser L."/>
            <person name="Kyrpides N."/>
            <person name="Ivanova N."/>
            <person name="Ovchinnikova G."/>
            <person name="Vetriani C."/>
            <person name="Woyke T."/>
        </authorList>
    </citation>
    <scope>NUCLEOTIDE SEQUENCE [LARGE SCALE GENOMIC DNA]</scope>
    <source>
        <strain evidence="3">HB-1</strain>
    </source>
</reference>
<dbReference type="Pfam" id="PF02635">
    <property type="entry name" value="DsrE"/>
    <property type="match status" value="1"/>
</dbReference>
<dbReference type="InterPro" id="IPR003787">
    <property type="entry name" value="Sulphur_relay_DsrE/F-like"/>
</dbReference>
<dbReference type="OrthoDB" id="9801500at2"/>
<dbReference type="HOGENOM" id="CLU_097491_0_0_0"/>
<dbReference type="NCBIfam" id="TIGR03527">
    <property type="entry name" value="selenium_YedF"/>
    <property type="match status" value="1"/>
</dbReference>
<dbReference type="Pfam" id="PF01206">
    <property type="entry name" value="TusA"/>
    <property type="match status" value="1"/>
</dbReference>
<dbReference type="Gene3D" id="3.30.110.40">
    <property type="entry name" value="TusA-like domain"/>
    <property type="match status" value="1"/>
</dbReference>
<sequence>MVKVDCRGLACPIPVLKTKEALEKGATELLVIVDNKASRENVKRFALKEGCSVEVEERDGLFYLKITKQGASAPSTSASETKKGPDSRGKKSVTVLIASTYVGEEEELGRILMKGFLNTFINADPMPSRIVLINAAVKMACEGAEPEILQALKKLEEAGVEVICCATCLDYYKLLEKVAVGTPSNAYDVVQALVTSDLVVRL</sequence>
<evidence type="ECO:0000256" key="1">
    <source>
        <dbReference type="ARBA" id="ARBA00008984"/>
    </source>
</evidence>
<dbReference type="eggNOG" id="COG0425">
    <property type="taxonomic scope" value="Bacteria"/>
</dbReference>
<name>E8T3R5_THEA1</name>
<dbReference type="RefSeq" id="WP_013538108.1">
    <property type="nucleotide sequence ID" value="NC_014926.1"/>
</dbReference>
<gene>
    <name evidence="3" type="ordered locus">Theam_1359</name>
</gene>
<accession>E8T3R5</accession>
<evidence type="ECO:0000313" key="3">
    <source>
        <dbReference type="EMBL" id="ADU97322.1"/>
    </source>
</evidence>